<dbReference type="Gene3D" id="1.10.1040.50">
    <property type="match status" value="1"/>
</dbReference>
<reference evidence="6 7" key="1">
    <citation type="submission" date="2016-10" db="EMBL/GenBank/DDBJ databases">
        <authorList>
            <person name="de Groot N.N."/>
        </authorList>
    </citation>
    <scope>NUCLEOTIDE SEQUENCE [LARGE SCALE GENOMIC DNA]</scope>
    <source>
        <strain evidence="6 7">DSM 21039</strain>
    </source>
</reference>
<dbReference type="RefSeq" id="WP_089906893.1">
    <property type="nucleotide sequence ID" value="NZ_FOBB01000001.1"/>
</dbReference>
<sequence>MIALHEIKTIAVCGAGTMGAGIAQVAAASGYQTLLFDIQPAMLDKAKAQITQNLDTAVAKGKLTAADKTATLQRLQFTSRLQDCVAAVIIEAIAEQIEAKTGLFNQLAELNHSDAIFASNTSSLSVSRIAAGVINPSRVVGMHFFNPAPLMKLVEVVTAANTNPETAALVYELAKSMGKTPVHVKDAPGFIVNRVARHYYLEAMKAAEQELADFATIDRLLESTGFRMGPFALMDLIGNDVNLAVTRSLYNAFDQAPRFAPNELQASRVAKGELGRKSGKGFYNYER</sequence>
<feature type="binding site" evidence="3">
    <location>
        <position position="95"/>
    </location>
    <ligand>
        <name>NAD(+)</name>
        <dbReference type="ChEBI" id="CHEBI:57540"/>
    </ligand>
</feature>
<dbReference type="SUPFAM" id="SSF48179">
    <property type="entry name" value="6-phosphogluconate dehydrogenase C-terminal domain-like"/>
    <property type="match status" value="1"/>
</dbReference>
<dbReference type="GO" id="GO:0008691">
    <property type="term" value="F:3-hydroxybutyryl-CoA dehydrogenase activity"/>
    <property type="evidence" value="ECO:0007669"/>
    <property type="project" value="TreeGrafter"/>
</dbReference>
<feature type="binding site" evidence="3">
    <location>
        <position position="277"/>
    </location>
    <ligand>
        <name>NAD(+)</name>
        <dbReference type="ChEBI" id="CHEBI:57540"/>
    </ligand>
</feature>
<feature type="site" description="Important for catalytic activity" evidence="2">
    <location>
        <position position="143"/>
    </location>
</feature>
<feature type="binding site" evidence="3">
    <location>
        <position position="37"/>
    </location>
    <ligand>
        <name>NAD(+)</name>
        <dbReference type="ChEBI" id="CHEBI:57540"/>
    </ligand>
</feature>
<accession>A0A1H7JV32</accession>
<organism evidence="6 7">
    <name type="scientific">Chitinophaga rupis</name>
    <dbReference type="NCBI Taxonomy" id="573321"/>
    <lineage>
        <taxon>Bacteria</taxon>
        <taxon>Pseudomonadati</taxon>
        <taxon>Bacteroidota</taxon>
        <taxon>Chitinophagia</taxon>
        <taxon>Chitinophagales</taxon>
        <taxon>Chitinophagaceae</taxon>
        <taxon>Chitinophaga</taxon>
    </lineage>
</organism>
<gene>
    <name evidence="6" type="ORF">SAMN04488505_101873</name>
</gene>
<keyword evidence="3" id="KW-0520">NAD</keyword>
<evidence type="ECO:0000259" key="5">
    <source>
        <dbReference type="Pfam" id="PF02737"/>
    </source>
</evidence>
<dbReference type="AlphaFoldDB" id="A0A1H7JV32"/>
<feature type="binding site" evidence="3">
    <location>
        <position position="122"/>
    </location>
    <ligand>
        <name>NAD(+)</name>
        <dbReference type="ChEBI" id="CHEBI:57540"/>
    </ligand>
</feature>
<dbReference type="STRING" id="573321.SAMN04488505_101873"/>
<dbReference type="PANTHER" id="PTHR48075">
    <property type="entry name" value="3-HYDROXYACYL-COA DEHYDROGENASE FAMILY PROTEIN"/>
    <property type="match status" value="1"/>
</dbReference>
<name>A0A1H7JV32_9BACT</name>
<feature type="domain" description="3-hydroxyacyl-CoA dehydrogenase NAD binding" evidence="5">
    <location>
        <begin position="9"/>
        <end position="186"/>
    </location>
</feature>
<dbReference type="InterPro" id="IPR022694">
    <property type="entry name" value="3-OHacyl-CoA_DH"/>
</dbReference>
<dbReference type="InterPro" id="IPR006108">
    <property type="entry name" value="3HC_DH_C"/>
</dbReference>
<proteinExistence type="predicted"/>
<dbReference type="PANTHER" id="PTHR48075:SF5">
    <property type="entry name" value="3-HYDROXYBUTYRYL-COA DEHYDROGENASE"/>
    <property type="match status" value="1"/>
</dbReference>
<dbReference type="Pfam" id="PF02737">
    <property type="entry name" value="3HCDH_N"/>
    <property type="match status" value="1"/>
</dbReference>
<dbReference type="OrthoDB" id="9771883at2"/>
<feature type="binding site" evidence="3">
    <location>
        <position position="100"/>
    </location>
    <ligand>
        <name>NAD(+)</name>
        <dbReference type="ChEBI" id="CHEBI:57540"/>
    </ligand>
</feature>
<evidence type="ECO:0000256" key="3">
    <source>
        <dbReference type="PIRSR" id="PIRSR000105-2"/>
    </source>
</evidence>
<evidence type="ECO:0000313" key="7">
    <source>
        <dbReference type="Proteomes" id="UP000198984"/>
    </source>
</evidence>
<evidence type="ECO:0000259" key="4">
    <source>
        <dbReference type="Pfam" id="PF00725"/>
    </source>
</evidence>
<evidence type="ECO:0000313" key="6">
    <source>
        <dbReference type="EMBL" id="SEK77930.1"/>
    </source>
</evidence>
<protein>
    <submittedName>
        <fullName evidence="6">3-hydroxybutyryl-CoA dehydrogenase</fullName>
    </submittedName>
</protein>
<keyword evidence="7" id="KW-1185">Reference proteome</keyword>
<dbReference type="Proteomes" id="UP000198984">
    <property type="component" value="Unassembled WGS sequence"/>
</dbReference>
<dbReference type="PIRSF" id="PIRSF000105">
    <property type="entry name" value="HCDH"/>
    <property type="match status" value="1"/>
</dbReference>
<evidence type="ECO:0000256" key="1">
    <source>
        <dbReference type="ARBA" id="ARBA00023002"/>
    </source>
</evidence>
<dbReference type="InterPro" id="IPR008927">
    <property type="entry name" value="6-PGluconate_DH-like_C_sf"/>
</dbReference>
<keyword evidence="1" id="KW-0560">Oxidoreductase</keyword>
<dbReference type="Pfam" id="PF00725">
    <property type="entry name" value="3HCDH"/>
    <property type="match status" value="1"/>
</dbReference>
<dbReference type="Gene3D" id="3.40.50.720">
    <property type="entry name" value="NAD(P)-binding Rossmann-like Domain"/>
    <property type="match status" value="1"/>
</dbReference>
<dbReference type="InterPro" id="IPR006176">
    <property type="entry name" value="3-OHacyl-CoA_DH_NAD-bd"/>
</dbReference>
<evidence type="ECO:0000256" key="2">
    <source>
        <dbReference type="PIRSR" id="PIRSR000105-1"/>
    </source>
</evidence>
<dbReference type="FunFam" id="3.40.50.720:FF:000009">
    <property type="entry name" value="Fatty oxidation complex, alpha subunit"/>
    <property type="match status" value="1"/>
</dbReference>
<feature type="binding site" evidence="3">
    <location>
        <position position="146"/>
    </location>
    <ligand>
        <name>NAD(+)</name>
        <dbReference type="ChEBI" id="CHEBI:57540"/>
    </ligand>
</feature>
<dbReference type="EMBL" id="FOBB01000001">
    <property type="protein sequence ID" value="SEK77930.1"/>
    <property type="molecule type" value="Genomic_DNA"/>
</dbReference>
<dbReference type="SUPFAM" id="SSF51735">
    <property type="entry name" value="NAD(P)-binding Rossmann-fold domains"/>
    <property type="match status" value="1"/>
</dbReference>
<dbReference type="InterPro" id="IPR036291">
    <property type="entry name" value="NAD(P)-bd_dom_sf"/>
</dbReference>
<dbReference type="GO" id="GO:0070403">
    <property type="term" value="F:NAD+ binding"/>
    <property type="evidence" value="ECO:0007669"/>
    <property type="project" value="InterPro"/>
</dbReference>
<feature type="binding site" evidence="3">
    <location>
        <begin position="14"/>
        <end position="19"/>
    </location>
    <ligand>
        <name>NAD(+)</name>
        <dbReference type="ChEBI" id="CHEBI:57540"/>
    </ligand>
</feature>
<dbReference type="GO" id="GO:0006635">
    <property type="term" value="P:fatty acid beta-oxidation"/>
    <property type="evidence" value="ECO:0007669"/>
    <property type="project" value="TreeGrafter"/>
</dbReference>
<feature type="domain" description="3-hydroxyacyl-CoA dehydrogenase C-terminal" evidence="4">
    <location>
        <begin position="189"/>
        <end position="285"/>
    </location>
</feature>